<dbReference type="InterPro" id="IPR023577">
    <property type="entry name" value="CYTH_domain"/>
</dbReference>
<evidence type="ECO:0000313" key="3">
    <source>
        <dbReference type="EMBL" id="WGW13665.1"/>
    </source>
</evidence>
<organism evidence="3 4">
    <name type="scientific">Saxibacter everestensis</name>
    <dbReference type="NCBI Taxonomy" id="2909229"/>
    <lineage>
        <taxon>Bacteria</taxon>
        <taxon>Bacillati</taxon>
        <taxon>Actinomycetota</taxon>
        <taxon>Actinomycetes</taxon>
        <taxon>Micrococcales</taxon>
        <taxon>Brevibacteriaceae</taxon>
        <taxon>Saxibacter</taxon>
    </lineage>
</organism>
<evidence type="ECO:0000313" key="4">
    <source>
        <dbReference type="Proteomes" id="UP001209083"/>
    </source>
</evidence>
<sequence length="231" mass="26297">MSDRGFGDFEFERRFYVRELPPEVVREPDPDLIIQNYYMAEGGYALRLRVQASSLTLDPADMGNELAALDQHADAFDFCAMTVKGPMIGGTRYEAEREIDVNVGLNMIRLGEARIIKNRFSLWLGQDGWVIDVFASRNRPLIIAECERGGPVTDLRIPDFCLTEVTDDHRFSNEALANRPFGAWAAEFEQELSRNGPRFLQNLGENVLEGDLRRPEPGRRALRTPRHRGPQ</sequence>
<dbReference type="Gene3D" id="2.40.320.10">
    <property type="entry name" value="Hypothetical Protein Pfu-838710-001"/>
    <property type="match status" value="1"/>
</dbReference>
<dbReference type="InterPro" id="IPR033469">
    <property type="entry name" value="CYTH-like_dom_sf"/>
</dbReference>
<evidence type="ECO:0000259" key="2">
    <source>
        <dbReference type="SMART" id="SM01118"/>
    </source>
</evidence>
<name>A0ABY8QXD4_9MICO</name>
<feature type="region of interest" description="Disordered" evidence="1">
    <location>
        <begin position="210"/>
        <end position="231"/>
    </location>
</feature>
<feature type="compositionally biased region" description="Basic and acidic residues" evidence="1">
    <location>
        <begin position="210"/>
        <end position="219"/>
    </location>
</feature>
<accession>A0ABY8QXD4</accession>
<dbReference type="SMART" id="SM01118">
    <property type="entry name" value="CYTH"/>
    <property type="match status" value="1"/>
</dbReference>
<feature type="compositionally biased region" description="Basic residues" evidence="1">
    <location>
        <begin position="220"/>
        <end position="231"/>
    </location>
</feature>
<dbReference type="PANTHER" id="PTHR40114">
    <property type="entry name" value="SLR0698 PROTEIN"/>
    <property type="match status" value="1"/>
</dbReference>
<dbReference type="InterPro" id="IPR012042">
    <property type="entry name" value="NeuTTM/CthTTM-like"/>
</dbReference>
<dbReference type="SUPFAM" id="SSF55154">
    <property type="entry name" value="CYTH-like phosphatases"/>
    <property type="match status" value="1"/>
</dbReference>
<feature type="domain" description="CYTH" evidence="2">
    <location>
        <begin position="8"/>
        <end position="178"/>
    </location>
</feature>
<dbReference type="RefSeq" id="WP_349640488.1">
    <property type="nucleotide sequence ID" value="NZ_CP090958.1"/>
</dbReference>
<keyword evidence="4" id="KW-1185">Reference proteome</keyword>
<dbReference type="EMBL" id="CP090958">
    <property type="protein sequence ID" value="WGW13665.1"/>
    <property type="molecule type" value="Genomic_DNA"/>
</dbReference>
<dbReference type="Proteomes" id="UP001209083">
    <property type="component" value="Chromosome"/>
</dbReference>
<dbReference type="PANTHER" id="PTHR40114:SF1">
    <property type="entry name" value="SLR0698 PROTEIN"/>
    <property type="match status" value="1"/>
</dbReference>
<evidence type="ECO:0000256" key="1">
    <source>
        <dbReference type="SAM" id="MobiDB-lite"/>
    </source>
</evidence>
<proteinExistence type="predicted"/>
<gene>
    <name evidence="3" type="ORF">LWF01_07880</name>
</gene>
<protein>
    <recommendedName>
        <fullName evidence="2">CYTH domain-containing protein</fullName>
    </recommendedName>
</protein>
<reference evidence="3 4" key="1">
    <citation type="submission" date="2023-05" db="EMBL/GenBank/DDBJ databases">
        <title>Lithophilousrod everest ZFBP1038 complete genpme.</title>
        <authorList>
            <person name="Tian M."/>
        </authorList>
    </citation>
    <scope>NUCLEOTIDE SEQUENCE [LARGE SCALE GENOMIC DNA]</scope>
    <source>
        <strain evidence="3 4">ZFBP1038</strain>
    </source>
</reference>